<dbReference type="RefSeq" id="WP_180849200.1">
    <property type="nucleotide sequence ID" value="NZ_CANCVW010000004.1"/>
</dbReference>
<dbReference type="EMBL" id="CP047418">
    <property type="protein sequence ID" value="QLL77341.1"/>
    <property type="molecule type" value="Genomic_DNA"/>
</dbReference>
<reference evidence="3 4" key="1">
    <citation type="submission" date="2020-01" db="EMBL/GenBank/DDBJ databases">
        <title>Complete and circular genome sequences of six lactobacillus isolates from horses.</title>
        <authorList>
            <person name="Hassan H.M."/>
        </authorList>
    </citation>
    <scope>NUCLEOTIDE SEQUENCE [LARGE SCALE GENOMIC DNA]</scope>
    <source>
        <strain evidence="3 4">1A</strain>
    </source>
</reference>
<dbReference type="InterPro" id="IPR049180">
    <property type="entry name" value="MdcG_C"/>
</dbReference>
<feature type="domain" description="Phosphoribosyl-dephospho-CoA transferase MdcG C-terminal" evidence="1">
    <location>
        <begin position="93"/>
        <end position="203"/>
    </location>
</feature>
<dbReference type="AlphaFoldDB" id="A0A7H9EI76"/>
<dbReference type="Pfam" id="PF10620">
    <property type="entry name" value="MdcG"/>
    <property type="match status" value="1"/>
</dbReference>
<accession>A0A7H9EI76</accession>
<organism evidence="3 4">
    <name type="scientific">Ligilactobacillus saerimneri</name>
    <dbReference type="NCBI Taxonomy" id="228229"/>
    <lineage>
        <taxon>Bacteria</taxon>
        <taxon>Bacillati</taxon>
        <taxon>Bacillota</taxon>
        <taxon>Bacilli</taxon>
        <taxon>Lactobacillales</taxon>
        <taxon>Lactobacillaceae</taxon>
        <taxon>Ligilactobacillus</taxon>
    </lineage>
</organism>
<feature type="domain" description="Phosphoribosyl-dephospho-CoA transferase MdcG N-terminal" evidence="2">
    <location>
        <begin position="6"/>
        <end position="76"/>
    </location>
</feature>
<dbReference type="KEGG" id="lsw:GTO87_01075"/>
<dbReference type="Pfam" id="PF20866">
    <property type="entry name" value="MdcG_N"/>
    <property type="match status" value="1"/>
</dbReference>
<gene>
    <name evidence="3" type="ORF">GTO87_01075</name>
</gene>
<evidence type="ECO:0000313" key="4">
    <source>
        <dbReference type="Proteomes" id="UP000510886"/>
    </source>
</evidence>
<sequence length="207" mass="23091">MVTYNVHDLVFFSDVTDLTYAGSCPDWVATAVMRAPVGVIRRGQAPAGMLPIGIRGSNKSQRFGAYLPVTVVTDHLTSQEIRHFGRSNRQDKMLPIWQALDQINPYLDTHQYDWGLSGSAAYELVTGIPTVNQNSDLDFIAFNQEQLTPPKAQHLLDWLNSFGPHADVQIMRGQAGFSLEDYCYHHGQGVLVKSLQGPYLSADPWNE</sequence>
<proteinExistence type="predicted"/>
<dbReference type="NCBIfam" id="NF002332">
    <property type="entry name" value="PRK01293.1"/>
    <property type="match status" value="1"/>
</dbReference>
<dbReference type="Proteomes" id="UP000510886">
    <property type="component" value="Chromosome"/>
</dbReference>
<evidence type="ECO:0000259" key="1">
    <source>
        <dbReference type="Pfam" id="PF10620"/>
    </source>
</evidence>
<dbReference type="InterPro" id="IPR048903">
    <property type="entry name" value="MdcG_N"/>
</dbReference>
<evidence type="ECO:0000259" key="2">
    <source>
        <dbReference type="Pfam" id="PF20866"/>
    </source>
</evidence>
<evidence type="ECO:0000313" key="3">
    <source>
        <dbReference type="EMBL" id="QLL77341.1"/>
    </source>
</evidence>
<name>A0A7H9EI76_9LACO</name>
<protein>
    <submittedName>
        <fullName evidence="3">Malonate decarboxylase holo-ACP synthase</fullName>
    </submittedName>
</protein>